<sequence>MDRFNFLPQGLRRNSPAPPPAAAAATTTTAPTGTAADHPHNTGQPAPLPAVYRQNQNQNHNRTQRPYNYPESASSLSSDDEYETDDDDLYEDEEVRSVSSQSSRDSDTAPLSPRNRHQQRAQYPSSSSTLNRRSHHNNNNNNNMTTNIQDDLYCNLEAQLGIHPALRVPPPGPGNVPANFPAPPPIPQQQQQQQQQQEEMAEVERRSSSRFFLPRMSFRFLGGGGGRPRPASSHYSGDGLPPATEVNFPVSPKSPAFRIGEQELPSTRLHVPGVERTWSRGSNGPPTRDGTGTRDGSSSHGGRGGEAAARGASRYGFGLLGGNRGASRDGRTVRVTEPRRTATRRHRGERDGERSERRREGSGGRSRSGRSGTGAGAGSGHGSRGHRSRRDHGRSTTSGRHRHARDEERRRRRRKKKSSSSRRHEGSGSGSHSRSARTTAAGGGHSGRRKRRAPPPKHFLFCFPWVRSRTKRRLILRSVVSGMILACLLIVYLALSVTHKVQGSGFTIAMILVVVLGAIVFLHSVVRLVMLAFKGGRSKRRDLESGLAHHERDIHAPQGPYAIPPTPIRVVLARDEEAAGLPSATAVAKPPEYGEWRESVRVDPNRIYWMRNEGAVTPALPDEEATSEGARSRAGSRDGPNPGTLRRPPSYSSDDGVSYVVEAQPRSIAPATDVPTGGRAGRRLA</sequence>
<dbReference type="HOGENOM" id="CLU_409436_0_0_1"/>
<evidence type="ECO:0000256" key="1">
    <source>
        <dbReference type="SAM" id="MobiDB-lite"/>
    </source>
</evidence>
<feature type="compositionally biased region" description="Low complexity" evidence="1">
    <location>
        <begin position="125"/>
        <end position="146"/>
    </location>
</feature>
<feature type="transmembrane region" description="Helical" evidence="2">
    <location>
        <begin position="474"/>
        <end position="495"/>
    </location>
</feature>
<reference evidence="3 4" key="1">
    <citation type="journal article" date="2003" name="Nature">
        <title>The genome sequence of the filamentous fungus Neurospora crassa.</title>
        <authorList>
            <person name="Galagan J.E."/>
            <person name="Calvo S.E."/>
            <person name="Borkovich K.A."/>
            <person name="Selker E.U."/>
            <person name="Read N.D."/>
            <person name="Jaffe D."/>
            <person name="FitzHugh W."/>
            <person name="Ma L.J."/>
            <person name="Smirnov S."/>
            <person name="Purcell S."/>
            <person name="Rehman B."/>
            <person name="Elkins T."/>
            <person name="Engels R."/>
            <person name="Wang S."/>
            <person name="Nielsen C.B."/>
            <person name="Butler J."/>
            <person name="Endrizzi M."/>
            <person name="Qui D."/>
            <person name="Ianakiev P."/>
            <person name="Bell-Pedersen D."/>
            <person name="Nelson M.A."/>
            <person name="Werner-Washburne M."/>
            <person name="Selitrennikoff C.P."/>
            <person name="Kinsey J.A."/>
            <person name="Braun E.L."/>
            <person name="Zelter A."/>
            <person name="Schulte U."/>
            <person name="Kothe G.O."/>
            <person name="Jedd G."/>
            <person name="Mewes W."/>
            <person name="Staben C."/>
            <person name="Marcotte E."/>
            <person name="Greenberg D."/>
            <person name="Roy A."/>
            <person name="Foley K."/>
            <person name="Naylor J."/>
            <person name="Stange-Thomann N."/>
            <person name="Barrett R."/>
            <person name="Gnerre S."/>
            <person name="Kamal M."/>
            <person name="Kamvysselis M."/>
            <person name="Mauceli E."/>
            <person name="Bielke C."/>
            <person name="Rudd S."/>
            <person name="Frishman D."/>
            <person name="Krystofova S."/>
            <person name="Rasmussen C."/>
            <person name="Metzenberg R.L."/>
            <person name="Perkins D.D."/>
            <person name="Kroken S."/>
            <person name="Cogoni C."/>
            <person name="Macino G."/>
            <person name="Catcheside D."/>
            <person name="Li W."/>
            <person name="Pratt R.J."/>
            <person name="Osmani S.A."/>
            <person name="DeSouza C.P."/>
            <person name="Glass L."/>
            <person name="Orbach M.J."/>
            <person name="Berglund J.A."/>
            <person name="Voelker R."/>
            <person name="Yarden O."/>
            <person name="Plamann M."/>
            <person name="Seiler S."/>
            <person name="Dunlap J."/>
            <person name="Radford A."/>
            <person name="Aramayo R."/>
            <person name="Natvig D.O."/>
            <person name="Alex L.A."/>
            <person name="Mannhaupt G."/>
            <person name="Ebbole D.J."/>
            <person name="Freitag M."/>
            <person name="Paulsen I."/>
            <person name="Sachs M.S."/>
            <person name="Lander E.S."/>
            <person name="Nusbaum C."/>
            <person name="Birren B."/>
        </authorList>
    </citation>
    <scope>NUCLEOTIDE SEQUENCE [LARGE SCALE GENOMIC DNA]</scope>
    <source>
        <strain evidence="4">ATCC 24698 / 74-OR23-1A / CBS 708.71 / DSM 1257 / FGSC 987</strain>
    </source>
</reference>
<dbReference type="EMBL" id="CM002242">
    <property type="protein sequence ID" value="EAA30822.1"/>
    <property type="molecule type" value="Genomic_DNA"/>
</dbReference>
<feature type="compositionally biased region" description="Basic and acidic residues" evidence="1">
    <location>
        <begin position="326"/>
        <end position="340"/>
    </location>
</feature>
<evidence type="ECO:0000313" key="4">
    <source>
        <dbReference type="Proteomes" id="UP000001805"/>
    </source>
</evidence>
<dbReference type="OrthoDB" id="5417811at2759"/>
<accession>Q7S5P5</accession>
<proteinExistence type="predicted"/>
<feature type="compositionally biased region" description="Low complexity" evidence="1">
    <location>
        <begin position="53"/>
        <end position="65"/>
    </location>
</feature>
<feature type="region of interest" description="Disordered" evidence="1">
    <location>
        <begin position="221"/>
        <end position="453"/>
    </location>
</feature>
<dbReference type="GeneID" id="3876189"/>
<dbReference type="Proteomes" id="UP000001805">
    <property type="component" value="Chromosome 7, Linkage Group VII"/>
</dbReference>
<keyword evidence="2" id="KW-0472">Membrane</keyword>
<keyword evidence="2" id="KW-1133">Transmembrane helix</keyword>
<evidence type="ECO:0000256" key="2">
    <source>
        <dbReference type="SAM" id="Phobius"/>
    </source>
</evidence>
<keyword evidence="2" id="KW-0812">Transmembrane</keyword>
<protein>
    <submittedName>
        <fullName evidence="3">Uncharacterized protein</fullName>
    </submittedName>
</protein>
<evidence type="ECO:0000313" key="3">
    <source>
        <dbReference type="EMBL" id="EAA30822.1"/>
    </source>
</evidence>
<feature type="transmembrane region" description="Helical" evidence="2">
    <location>
        <begin position="507"/>
        <end position="533"/>
    </location>
</feature>
<feature type="compositionally biased region" description="Low complexity" evidence="1">
    <location>
        <begin position="650"/>
        <end position="661"/>
    </location>
</feature>
<keyword evidence="4" id="KW-1185">Reference proteome</keyword>
<dbReference type="OMA" id="RIYWMRN"/>
<feature type="region of interest" description="Disordered" evidence="1">
    <location>
        <begin position="1"/>
        <end position="146"/>
    </location>
</feature>
<dbReference type="InParanoid" id="Q7S5P5"/>
<feature type="region of interest" description="Disordered" evidence="1">
    <location>
        <begin position="618"/>
        <end position="685"/>
    </location>
</feature>
<feature type="compositionally biased region" description="Pro residues" evidence="1">
    <location>
        <begin position="167"/>
        <end position="187"/>
    </location>
</feature>
<dbReference type="AlphaFoldDB" id="Q7S5P5"/>
<feature type="compositionally biased region" description="Low complexity" evidence="1">
    <location>
        <begin position="306"/>
        <end position="316"/>
    </location>
</feature>
<dbReference type="PaxDb" id="5141-EFNCRP00000005699"/>
<feature type="compositionally biased region" description="Low complexity" evidence="1">
    <location>
        <begin position="22"/>
        <end position="36"/>
    </location>
</feature>
<feature type="compositionally biased region" description="Basic and acidic residues" evidence="1">
    <location>
        <begin position="348"/>
        <end position="362"/>
    </location>
</feature>
<name>Q7S5P5_NEUCR</name>
<dbReference type="VEuPathDB" id="FungiDB:NCU05798"/>
<feature type="compositionally biased region" description="Gly residues" evidence="1">
    <location>
        <begin position="363"/>
        <end position="382"/>
    </location>
</feature>
<dbReference type="KEGG" id="ncr:NCU05798"/>
<feature type="region of interest" description="Disordered" evidence="1">
    <location>
        <begin position="164"/>
        <end position="209"/>
    </location>
</feature>
<feature type="compositionally biased region" description="Basic residues" evidence="1">
    <location>
        <begin position="383"/>
        <end position="392"/>
    </location>
</feature>
<feature type="compositionally biased region" description="Basic residues" evidence="1">
    <location>
        <begin position="410"/>
        <end position="421"/>
    </location>
</feature>
<gene>
    <name evidence="3" type="ORF">NCU05798</name>
</gene>
<dbReference type="RefSeq" id="XP_960058.1">
    <property type="nucleotide sequence ID" value="XM_954965.2"/>
</dbReference>
<feature type="compositionally biased region" description="Low complexity" evidence="1">
    <location>
        <begin position="188"/>
        <end position="197"/>
    </location>
</feature>
<feature type="compositionally biased region" description="Acidic residues" evidence="1">
    <location>
        <begin position="78"/>
        <end position="94"/>
    </location>
</feature>
<organism evidence="3 4">
    <name type="scientific">Neurospora crassa (strain ATCC 24698 / 74-OR23-1A / CBS 708.71 / DSM 1257 / FGSC 987)</name>
    <dbReference type="NCBI Taxonomy" id="367110"/>
    <lineage>
        <taxon>Eukaryota</taxon>
        <taxon>Fungi</taxon>
        <taxon>Dikarya</taxon>
        <taxon>Ascomycota</taxon>
        <taxon>Pezizomycotina</taxon>
        <taxon>Sordariomycetes</taxon>
        <taxon>Sordariomycetidae</taxon>
        <taxon>Sordariales</taxon>
        <taxon>Sordariaceae</taxon>
        <taxon>Neurospora</taxon>
    </lineage>
</organism>